<feature type="non-terminal residue" evidence="1">
    <location>
        <position position="1"/>
    </location>
</feature>
<evidence type="ECO:0008006" key="2">
    <source>
        <dbReference type="Google" id="ProtNLM"/>
    </source>
</evidence>
<name>A0A382K2W4_9ZZZZ</name>
<protein>
    <recommendedName>
        <fullName evidence="2">Dockerin domain-containing protein</fullName>
    </recommendedName>
</protein>
<sequence length="427" mass="47400">VNSWDITSGNVCSHGSDQNCDNLDGTWYGDVLLYGNDNGSGLGAFEGDMTFTLNVNPWFTGDSESLNIGYVVYDDGMDGTDIDAEGTAEINTINELLLFVNNWNLQNTNTGHYALDYQTIFNGTQQEAIINGEYIGCCTDVGAGANPIVDGFQISVSGSYDAPIDWYDWTLDTSQTGDGDAIFDFGSYLQHGWAITARAVDTWGDGITAIDTLQRNIQIRFTGEFVDEPTTTDDGIVYYPAQSEGGSMCWIDGSRLSELADHPDPNNPGDGSRFRLRVPFEVWDMEAGGGPQQIDITIYDRRQTYNSGDTVYCFNPYDRMYTHFIHVPYDENTGIDFSNDVGPNLTWNLVWWNTQFNQGDSVTFHYANPLQNGLDTYRFTTVAPQEFSIAKGDVNYDDEVNIADAVMLINVLLQDLDLEDDAQIYAA</sequence>
<dbReference type="AlphaFoldDB" id="A0A382K2W4"/>
<reference evidence="1" key="1">
    <citation type="submission" date="2018-05" db="EMBL/GenBank/DDBJ databases">
        <authorList>
            <person name="Lanie J.A."/>
            <person name="Ng W.-L."/>
            <person name="Kazmierczak K.M."/>
            <person name="Andrzejewski T.M."/>
            <person name="Davidsen T.M."/>
            <person name="Wayne K.J."/>
            <person name="Tettelin H."/>
            <person name="Glass J.I."/>
            <person name="Rusch D."/>
            <person name="Podicherti R."/>
            <person name="Tsui H.-C.T."/>
            <person name="Winkler M.E."/>
        </authorList>
    </citation>
    <scope>NUCLEOTIDE SEQUENCE</scope>
</reference>
<feature type="non-terminal residue" evidence="1">
    <location>
        <position position="427"/>
    </location>
</feature>
<gene>
    <name evidence="1" type="ORF">METZ01_LOCUS272038</name>
</gene>
<proteinExistence type="predicted"/>
<dbReference type="EMBL" id="UINC01078268">
    <property type="protein sequence ID" value="SVC19184.1"/>
    <property type="molecule type" value="Genomic_DNA"/>
</dbReference>
<evidence type="ECO:0000313" key="1">
    <source>
        <dbReference type="EMBL" id="SVC19184.1"/>
    </source>
</evidence>
<organism evidence="1">
    <name type="scientific">marine metagenome</name>
    <dbReference type="NCBI Taxonomy" id="408172"/>
    <lineage>
        <taxon>unclassified sequences</taxon>
        <taxon>metagenomes</taxon>
        <taxon>ecological metagenomes</taxon>
    </lineage>
</organism>
<accession>A0A382K2W4</accession>